<comment type="subcellular location">
    <subcellularLocation>
        <location evidence="1">Membrane</location>
        <topology evidence="1">Multi-pass membrane protein</topology>
    </subcellularLocation>
</comment>
<protein>
    <submittedName>
        <fullName evidence="9">GerAB/ArcD/ProY family transporter</fullName>
    </submittedName>
</protein>
<dbReference type="PANTHER" id="PTHR34975:SF2">
    <property type="entry name" value="SPORE GERMINATION PROTEIN A2"/>
    <property type="match status" value="1"/>
</dbReference>
<proteinExistence type="inferred from homology"/>
<dbReference type="EMBL" id="RHLK01000001">
    <property type="protein sequence ID" value="MVO98103.1"/>
    <property type="molecule type" value="Genomic_DNA"/>
</dbReference>
<evidence type="ECO:0000256" key="3">
    <source>
        <dbReference type="ARBA" id="ARBA00022448"/>
    </source>
</evidence>
<dbReference type="InterPro" id="IPR004761">
    <property type="entry name" value="Spore_GerAB"/>
</dbReference>
<keyword evidence="3" id="KW-0813">Transport</keyword>
<evidence type="ECO:0000256" key="1">
    <source>
        <dbReference type="ARBA" id="ARBA00004141"/>
    </source>
</evidence>
<reference evidence="9 10" key="1">
    <citation type="journal article" date="2019" name="Microorganisms">
        <title>Paenibacillus lutrae sp. nov., A Chitinolytic Species Isolated from A River Otter in Castril Natural Park, Granada, Spain.</title>
        <authorList>
            <person name="Rodriguez M."/>
            <person name="Reina J.C."/>
            <person name="Bejar V."/>
            <person name="Llamas I."/>
        </authorList>
    </citation>
    <scope>NUCLEOTIDE SEQUENCE [LARGE SCALE GENOMIC DNA]</scope>
    <source>
        <strain evidence="9 10">N10</strain>
    </source>
</reference>
<dbReference type="PANTHER" id="PTHR34975">
    <property type="entry name" value="SPORE GERMINATION PROTEIN A2"/>
    <property type="match status" value="1"/>
</dbReference>
<gene>
    <name evidence="9" type="ORF">EDM21_00845</name>
</gene>
<dbReference type="Proteomes" id="UP000490800">
    <property type="component" value="Unassembled WGS sequence"/>
</dbReference>
<evidence type="ECO:0000313" key="9">
    <source>
        <dbReference type="EMBL" id="MVO98103.1"/>
    </source>
</evidence>
<comment type="caution">
    <text evidence="9">The sequence shown here is derived from an EMBL/GenBank/DDBJ whole genome shotgun (WGS) entry which is preliminary data.</text>
</comment>
<dbReference type="GO" id="GO:0009847">
    <property type="term" value="P:spore germination"/>
    <property type="evidence" value="ECO:0007669"/>
    <property type="project" value="InterPro"/>
</dbReference>
<feature type="transmembrane region" description="Helical" evidence="8">
    <location>
        <begin position="82"/>
        <end position="105"/>
    </location>
</feature>
<keyword evidence="7 8" id="KW-0472">Membrane</keyword>
<feature type="transmembrane region" description="Helical" evidence="8">
    <location>
        <begin position="143"/>
        <end position="163"/>
    </location>
</feature>
<feature type="transmembrane region" description="Helical" evidence="8">
    <location>
        <begin position="183"/>
        <end position="202"/>
    </location>
</feature>
<feature type="transmembrane region" description="Helical" evidence="8">
    <location>
        <begin position="214"/>
        <end position="236"/>
    </location>
</feature>
<dbReference type="GO" id="GO:0016020">
    <property type="term" value="C:membrane"/>
    <property type="evidence" value="ECO:0007669"/>
    <property type="project" value="UniProtKB-SubCell"/>
</dbReference>
<keyword evidence="5 8" id="KW-0812">Transmembrane</keyword>
<keyword evidence="10" id="KW-1185">Reference proteome</keyword>
<sequence>MHTSHGRISFLQLAMIFLLVNGLTSHVIINPVVLDASGRDAWLIPFFIAVPLAIWCILLYYIMKKSGQQKLQPWLAQKTNPVVAWLLVVPLYIQVYLIGATTLLHTTGWTVTNYLPSTPKMVLSIVLVLICGYAAVSGIRAIAIGAGILLPFVIVLGYFVAIANTPEKELGLLRPFLEYGPGPVFEGMITAGGGLTELILLIALQHHLKAPVKLWYLLVLGLVLLHIMLGPLVGAITEFGPVEAAKQTESPYEQWRLVTVGDFIEHVDFFSVYQWLAGTSIRISLSLYLLSDLLPLPDKKMRKRFIIGMAISYFGISMVPINQLLFYKFMSDYYFQITLYVMVALALIWFLISIFAKSGQERKV</sequence>
<keyword evidence="6 8" id="KW-1133">Transmembrane helix</keyword>
<evidence type="ECO:0000256" key="4">
    <source>
        <dbReference type="ARBA" id="ARBA00022544"/>
    </source>
</evidence>
<dbReference type="NCBIfam" id="TIGR00912">
    <property type="entry name" value="2A0309"/>
    <property type="match status" value="1"/>
</dbReference>
<keyword evidence="4" id="KW-0309">Germination</keyword>
<evidence type="ECO:0000256" key="8">
    <source>
        <dbReference type="SAM" id="Phobius"/>
    </source>
</evidence>
<dbReference type="RefSeq" id="WP_157331982.1">
    <property type="nucleotide sequence ID" value="NZ_RHLK01000001.1"/>
</dbReference>
<name>A0A7X3JXJ2_9BACL</name>
<evidence type="ECO:0000256" key="6">
    <source>
        <dbReference type="ARBA" id="ARBA00022989"/>
    </source>
</evidence>
<comment type="similarity">
    <text evidence="2">Belongs to the amino acid-polyamine-organocation (APC) superfamily. Spore germination protein (SGP) (TC 2.A.3.9) family.</text>
</comment>
<evidence type="ECO:0000256" key="7">
    <source>
        <dbReference type="ARBA" id="ARBA00023136"/>
    </source>
</evidence>
<dbReference type="OrthoDB" id="2381188at2"/>
<feature type="transmembrane region" description="Helical" evidence="8">
    <location>
        <begin position="333"/>
        <end position="356"/>
    </location>
</feature>
<feature type="transmembrane region" description="Helical" evidence="8">
    <location>
        <begin position="117"/>
        <end position="136"/>
    </location>
</feature>
<accession>A0A7X3JXJ2</accession>
<feature type="transmembrane region" description="Helical" evidence="8">
    <location>
        <begin position="41"/>
        <end position="62"/>
    </location>
</feature>
<dbReference type="AlphaFoldDB" id="A0A7X3JXJ2"/>
<feature type="transmembrane region" description="Helical" evidence="8">
    <location>
        <begin position="272"/>
        <end position="293"/>
    </location>
</feature>
<evidence type="ECO:0000313" key="10">
    <source>
        <dbReference type="Proteomes" id="UP000490800"/>
    </source>
</evidence>
<feature type="transmembrane region" description="Helical" evidence="8">
    <location>
        <begin position="305"/>
        <end position="327"/>
    </location>
</feature>
<dbReference type="Pfam" id="PF03845">
    <property type="entry name" value="Spore_permease"/>
    <property type="match status" value="1"/>
</dbReference>
<evidence type="ECO:0000256" key="5">
    <source>
        <dbReference type="ARBA" id="ARBA00022692"/>
    </source>
</evidence>
<evidence type="ECO:0000256" key="2">
    <source>
        <dbReference type="ARBA" id="ARBA00007998"/>
    </source>
</evidence>
<organism evidence="9 10">
    <name type="scientific">Paenibacillus lutrae</name>
    <dbReference type="NCBI Taxonomy" id="2078573"/>
    <lineage>
        <taxon>Bacteria</taxon>
        <taxon>Bacillati</taxon>
        <taxon>Bacillota</taxon>
        <taxon>Bacilli</taxon>
        <taxon>Bacillales</taxon>
        <taxon>Paenibacillaceae</taxon>
        <taxon>Paenibacillus</taxon>
    </lineage>
</organism>